<proteinExistence type="predicted"/>
<accession>A0A3P9JSM0</accession>
<evidence type="ECO:0000256" key="1">
    <source>
        <dbReference type="ARBA" id="ARBA00004370"/>
    </source>
</evidence>
<reference evidence="10" key="3">
    <citation type="submission" date="2025-08" db="UniProtKB">
        <authorList>
            <consortium name="Ensembl"/>
        </authorList>
    </citation>
    <scope>IDENTIFICATION</scope>
    <source>
        <strain evidence="10">HSOK</strain>
    </source>
</reference>
<reference evidence="10 11" key="2">
    <citation type="submission" date="2017-04" db="EMBL/GenBank/DDBJ databases">
        <title>CpG methylation of centromeres and impact of large insertions on vertebrate speciation.</title>
        <authorList>
            <person name="Ichikawa K."/>
            <person name="Yoshimura J."/>
            <person name="Morishita S."/>
        </authorList>
    </citation>
    <scope>NUCLEOTIDE SEQUENCE</scope>
    <source>
        <strain evidence="10 11">HSOK</strain>
    </source>
</reference>
<evidence type="ECO:0000256" key="4">
    <source>
        <dbReference type="ARBA" id="ARBA00023040"/>
    </source>
</evidence>
<feature type="transmembrane region" description="Helical" evidence="8">
    <location>
        <begin position="72"/>
        <end position="92"/>
    </location>
</feature>
<feature type="domain" description="G-protein coupled receptors family 1 profile" evidence="9">
    <location>
        <begin position="45"/>
        <end position="277"/>
    </location>
</feature>
<reference evidence="10" key="4">
    <citation type="submission" date="2025-09" db="UniProtKB">
        <authorList>
            <consortium name="Ensembl"/>
        </authorList>
    </citation>
    <scope>IDENTIFICATION</scope>
    <source>
        <strain evidence="10">HSOK</strain>
    </source>
</reference>
<dbReference type="SUPFAM" id="SSF81321">
    <property type="entry name" value="Family A G protein-coupled receptor-like"/>
    <property type="match status" value="1"/>
</dbReference>
<feature type="transmembrane region" description="Helical" evidence="8">
    <location>
        <begin position="176"/>
        <end position="198"/>
    </location>
</feature>
<dbReference type="Pfam" id="PF00001">
    <property type="entry name" value="7tm_1"/>
    <property type="match status" value="1"/>
</dbReference>
<evidence type="ECO:0000256" key="3">
    <source>
        <dbReference type="ARBA" id="ARBA00022989"/>
    </source>
</evidence>
<feature type="transmembrane region" description="Helical" evidence="8">
    <location>
        <begin position="143"/>
        <end position="164"/>
    </location>
</feature>
<keyword evidence="3 8" id="KW-1133">Transmembrane helix</keyword>
<dbReference type="PANTHER" id="PTHR10489:SF946">
    <property type="entry name" value="LEUKOTRIENE B4 RECEPTOR 1-LIKE"/>
    <property type="match status" value="1"/>
</dbReference>
<reference key="1">
    <citation type="journal article" date="2007" name="Nature">
        <title>The medaka draft genome and insights into vertebrate genome evolution.</title>
        <authorList>
            <person name="Kasahara M."/>
            <person name="Naruse K."/>
            <person name="Sasaki S."/>
            <person name="Nakatani Y."/>
            <person name="Qu W."/>
            <person name="Ahsan B."/>
            <person name="Yamada T."/>
            <person name="Nagayasu Y."/>
            <person name="Doi K."/>
            <person name="Kasai Y."/>
            <person name="Jindo T."/>
            <person name="Kobayashi D."/>
            <person name="Shimada A."/>
            <person name="Toyoda A."/>
            <person name="Kuroki Y."/>
            <person name="Fujiyama A."/>
            <person name="Sasaki T."/>
            <person name="Shimizu A."/>
            <person name="Asakawa S."/>
            <person name="Shimizu N."/>
            <person name="Hashimoto S."/>
            <person name="Yang J."/>
            <person name="Lee Y."/>
            <person name="Matsushima K."/>
            <person name="Sugano S."/>
            <person name="Sakaizumi M."/>
            <person name="Narita T."/>
            <person name="Ohishi K."/>
            <person name="Haga S."/>
            <person name="Ohta F."/>
            <person name="Nomoto H."/>
            <person name="Nogata K."/>
            <person name="Morishita T."/>
            <person name="Endo T."/>
            <person name="Shin-I T."/>
            <person name="Takeda H."/>
            <person name="Morishita S."/>
            <person name="Kohara Y."/>
        </authorList>
    </citation>
    <scope>NUCLEOTIDE SEQUENCE [LARGE SCALE GENOMIC DNA]</scope>
    <source>
        <strain>Hd-rR</strain>
    </source>
</reference>
<dbReference type="PROSITE" id="PS50262">
    <property type="entry name" value="G_PROTEIN_RECEP_F1_2"/>
    <property type="match status" value="1"/>
</dbReference>
<dbReference type="Ensembl" id="ENSORLT00015035847.1">
    <property type="protein sequence ID" value="ENSORLP00015034942.1"/>
    <property type="gene ID" value="ENSORLG00015021169.1"/>
</dbReference>
<dbReference type="InterPro" id="IPR000276">
    <property type="entry name" value="GPCR_Rhodpsn"/>
</dbReference>
<organism evidence="10 11">
    <name type="scientific">Oryzias latipes</name>
    <name type="common">Japanese rice fish</name>
    <name type="synonym">Japanese killifish</name>
    <dbReference type="NCBI Taxonomy" id="8090"/>
    <lineage>
        <taxon>Eukaryota</taxon>
        <taxon>Metazoa</taxon>
        <taxon>Chordata</taxon>
        <taxon>Craniata</taxon>
        <taxon>Vertebrata</taxon>
        <taxon>Euteleostomi</taxon>
        <taxon>Actinopterygii</taxon>
        <taxon>Neopterygii</taxon>
        <taxon>Teleostei</taxon>
        <taxon>Neoteleostei</taxon>
        <taxon>Acanthomorphata</taxon>
        <taxon>Ovalentaria</taxon>
        <taxon>Atherinomorphae</taxon>
        <taxon>Beloniformes</taxon>
        <taxon>Adrianichthyidae</taxon>
        <taxon>Oryziinae</taxon>
        <taxon>Oryzias</taxon>
    </lineage>
</organism>
<evidence type="ECO:0000256" key="8">
    <source>
        <dbReference type="SAM" id="Phobius"/>
    </source>
</evidence>
<evidence type="ECO:0000313" key="11">
    <source>
        <dbReference type="Proteomes" id="UP000265200"/>
    </source>
</evidence>
<dbReference type="GO" id="GO:0004930">
    <property type="term" value="F:G protein-coupled receptor activity"/>
    <property type="evidence" value="ECO:0007669"/>
    <property type="project" value="UniProtKB-KW"/>
</dbReference>
<evidence type="ECO:0000256" key="6">
    <source>
        <dbReference type="ARBA" id="ARBA00023170"/>
    </source>
</evidence>
<dbReference type="AlphaFoldDB" id="A0A3P9JSM0"/>
<protein>
    <recommendedName>
        <fullName evidence="9">G-protein coupled receptors family 1 profile domain-containing protein</fullName>
    </recommendedName>
</protein>
<evidence type="ECO:0000256" key="5">
    <source>
        <dbReference type="ARBA" id="ARBA00023136"/>
    </source>
</evidence>
<dbReference type="InterPro" id="IPR017452">
    <property type="entry name" value="GPCR_Rhodpsn_7TM"/>
</dbReference>
<evidence type="ECO:0000256" key="2">
    <source>
        <dbReference type="ARBA" id="ARBA00022692"/>
    </source>
</evidence>
<comment type="subcellular location">
    <subcellularLocation>
        <location evidence="1">Membrane</location>
    </subcellularLocation>
</comment>
<dbReference type="PANTHER" id="PTHR10489">
    <property type="entry name" value="CELL ADHESION MOLECULE"/>
    <property type="match status" value="1"/>
</dbReference>
<dbReference type="Gene3D" id="1.20.1070.10">
    <property type="entry name" value="Rhodopsin 7-helix transmembrane proteins"/>
    <property type="match status" value="1"/>
</dbReference>
<feature type="transmembrane region" description="Helical" evidence="8">
    <location>
        <begin position="26"/>
        <end position="52"/>
    </location>
</feature>
<dbReference type="InterPro" id="IPR050119">
    <property type="entry name" value="CCR1-9-like"/>
</dbReference>
<keyword evidence="2 8" id="KW-0812">Transmembrane</keyword>
<sequence>MEPVTNNAFTSMTSPSGDPDDLSLDAWSLGCVVVLGLGFLVGVPGNIAVIILKRNIQHLSPVNQSLMLSLAVLDLLYLLTVPFLIYGILYIWTLGDAASFLLTYLSFVSIYGSQMTVGLISVQRYLVVVKQLNTLNNFGPKRLLVLLWMVFLIAPIPFCIALKLTEFDERTDKLWMVMLIAEITWGFIIMFIVAFSYICLYRKLKQAAFFDNPQTTTLVISITVTFFVLYFPYHVNNILTVIAFFLNDEYLMDICFYWWYISIAIFSLNGSLNPYLYALTSRRRQVLSQNSDRNQEKILGHFIVFCTLE</sequence>
<evidence type="ECO:0000313" key="10">
    <source>
        <dbReference type="Ensembl" id="ENSORLP00015034942.1"/>
    </source>
</evidence>
<name>A0A3P9JSM0_ORYLA</name>
<dbReference type="Proteomes" id="UP000265200">
    <property type="component" value="Chromosome 24"/>
</dbReference>
<dbReference type="PRINTS" id="PR00237">
    <property type="entry name" value="GPCRRHODOPSN"/>
</dbReference>
<keyword evidence="6" id="KW-0675">Receptor</keyword>
<feature type="transmembrane region" description="Helical" evidence="8">
    <location>
        <begin position="218"/>
        <end position="245"/>
    </location>
</feature>
<feature type="transmembrane region" description="Helical" evidence="8">
    <location>
        <begin position="98"/>
        <end position="122"/>
    </location>
</feature>
<evidence type="ECO:0000256" key="7">
    <source>
        <dbReference type="ARBA" id="ARBA00023224"/>
    </source>
</evidence>
<keyword evidence="4" id="KW-0297">G-protein coupled receptor</keyword>
<keyword evidence="5 8" id="KW-0472">Membrane</keyword>
<keyword evidence="7" id="KW-0807">Transducer</keyword>
<evidence type="ECO:0000259" key="9">
    <source>
        <dbReference type="PROSITE" id="PS50262"/>
    </source>
</evidence>
<feature type="transmembrane region" description="Helical" evidence="8">
    <location>
        <begin position="257"/>
        <end position="278"/>
    </location>
</feature>
<dbReference type="GO" id="GO:0016020">
    <property type="term" value="C:membrane"/>
    <property type="evidence" value="ECO:0007669"/>
    <property type="project" value="UniProtKB-SubCell"/>
</dbReference>